<dbReference type="AlphaFoldDB" id="A0A1U7DIQ7"/>
<keyword evidence="2" id="KW-1185">Reference proteome</keyword>
<evidence type="ECO:0000313" key="2">
    <source>
        <dbReference type="Proteomes" id="UP000187266"/>
    </source>
</evidence>
<dbReference type="RefSeq" id="WP_076979893.1">
    <property type="nucleotide sequence ID" value="NZ_CP019124.1"/>
</dbReference>
<name>A0A1U7DIQ7_9RHOB</name>
<dbReference type="OrthoDB" id="370053at2"/>
<accession>A0A2M9DBC7</accession>
<dbReference type="STRING" id="1267768.BV394_09210"/>
<dbReference type="EMBL" id="CP019124">
    <property type="protein sequence ID" value="APX89872.1"/>
    <property type="molecule type" value="Genomic_DNA"/>
</dbReference>
<protein>
    <submittedName>
        <fullName evidence="1">Amidophosphoribosyltransferase</fullName>
    </submittedName>
</protein>
<dbReference type="Pfam" id="PF04657">
    <property type="entry name" value="DMT_YdcZ"/>
    <property type="match status" value="1"/>
</dbReference>
<accession>A0A1U7DIQ7</accession>
<gene>
    <name evidence="1" type="ORF">BV394_09210</name>
</gene>
<reference evidence="1 2" key="1">
    <citation type="submission" date="2017-01" db="EMBL/GenBank/DDBJ databases">
        <title>Genomic analysis of Xuhuaishuia manganoxidans DY6-4.</title>
        <authorList>
            <person name="Wang X."/>
        </authorList>
    </citation>
    <scope>NUCLEOTIDE SEQUENCE [LARGE SCALE GENOMIC DNA]</scope>
    <source>
        <strain evidence="1 2">DY6-4</strain>
    </source>
</reference>
<dbReference type="PANTHER" id="PTHR34821:SF2">
    <property type="entry name" value="INNER MEMBRANE PROTEIN YDCZ"/>
    <property type="match status" value="1"/>
</dbReference>
<sequence>MADGFWTALAVMLVAGSAVALQAPINGRLAAHAGGTLAAAVISFGIGLLVLVALGVMRGETPSLAGLAQAPWWAFAGGALGAWYVWGSAFSVGSLGLVTLVAVVILGQVLTGMVMDAVGAFGLPVREIGWTRLLSVVLVLGGALLSRV</sequence>
<dbReference type="GO" id="GO:0005886">
    <property type="term" value="C:plasma membrane"/>
    <property type="evidence" value="ECO:0007669"/>
    <property type="project" value="TreeGrafter"/>
</dbReference>
<dbReference type="PANTHER" id="PTHR34821">
    <property type="entry name" value="INNER MEMBRANE PROTEIN YDCZ"/>
    <property type="match status" value="1"/>
</dbReference>
<evidence type="ECO:0000313" key="1">
    <source>
        <dbReference type="EMBL" id="APX89872.1"/>
    </source>
</evidence>
<dbReference type="InterPro" id="IPR006750">
    <property type="entry name" value="YdcZ"/>
</dbReference>
<proteinExistence type="predicted"/>
<organism evidence="1 2">
    <name type="scientific">Brevirhabdus pacifica</name>
    <dbReference type="NCBI Taxonomy" id="1267768"/>
    <lineage>
        <taxon>Bacteria</taxon>
        <taxon>Pseudomonadati</taxon>
        <taxon>Pseudomonadota</taxon>
        <taxon>Alphaproteobacteria</taxon>
        <taxon>Rhodobacterales</taxon>
        <taxon>Paracoccaceae</taxon>
        <taxon>Brevirhabdus</taxon>
    </lineage>
</organism>
<dbReference type="Proteomes" id="UP000187266">
    <property type="component" value="Chromosome"/>
</dbReference>